<evidence type="ECO:0000313" key="2">
    <source>
        <dbReference type="Proteomes" id="UP000195440"/>
    </source>
</evidence>
<protein>
    <submittedName>
        <fullName evidence="1">Type VI secretion system protein</fullName>
    </submittedName>
</protein>
<dbReference type="Gene3D" id="2.30.110.20">
    <property type="entry name" value="Hcp1-like"/>
    <property type="match status" value="1"/>
</dbReference>
<name>A0A1Y3NZP3_9PSED</name>
<dbReference type="InterPro" id="IPR052947">
    <property type="entry name" value="T6SS_Hcp1_domain"/>
</dbReference>
<dbReference type="EMBL" id="LOHF01000012">
    <property type="protein sequence ID" value="OUM73029.1"/>
    <property type="molecule type" value="Genomic_DNA"/>
</dbReference>
<evidence type="ECO:0000313" key="1">
    <source>
        <dbReference type="EMBL" id="OUM73029.1"/>
    </source>
</evidence>
<accession>A0A1Y3NZP3</accession>
<dbReference type="RefSeq" id="WP_087269008.1">
    <property type="nucleotide sequence ID" value="NZ_JBJGBV010000013.1"/>
</dbReference>
<dbReference type="AlphaFoldDB" id="A0A1Y3NZP3"/>
<dbReference type="Proteomes" id="UP000195440">
    <property type="component" value="Unassembled WGS sequence"/>
</dbReference>
<reference evidence="1 2" key="1">
    <citation type="journal article" date="2017" name="Syst. Appl. Microbiol.">
        <title>Pseudomonas caspiana sp. nov., a citrus pathogen in the Pseudomonas syringae phylogenetic group.</title>
        <authorList>
            <person name="Busquets A."/>
            <person name="Gomila M."/>
            <person name="Beiki F."/>
            <person name="Mulet M."/>
            <person name="Rahimian H."/>
            <person name="Garcia-Valdes E."/>
            <person name="Lalucat J."/>
        </authorList>
    </citation>
    <scope>NUCLEOTIDE SEQUENCE [LARGE SCALE GENOMIC DNA]</scope>
    <source>
        <strain evidence="1 2">FBF102</strain>
    </source>
</reference>
<dbReference type="PANTHER" id="PTHR34319">
    <property type="entry name" value="MAJOR EXPORTED PROTEIN"/>
    <property type="match status" value="1"/>
</dbReference>
<dbReference type="PANTHER" id="PTHR34319:SF7">
    <property type="entry name" value="HNH ENDONUCLEASE DOMAIN-CONTAINING PROTEIN"/>
    <property type="match status" value="1"/>
</dbReference>
<proteinExistence type="predicted"/>
<dbReference type="InterPro" id="IPR008514">
    <property type="entry name" value="T6SS_Hcp"/>
</dbReference>
<dbReference type="SUPFAM" id="SSF141452">
    <property type="entry name" value="Hcp1-like"/>
    <property type="match status" value="1"/>
</dbReference>
<comment type="caution">
    <text evidence="1">The sequence shown here is derived from an EMBL/GenBank/DDBJ whole genome shotgun (WGS) entry which is preliminary data.</text>
</comment>
<dbReference type="Pfam" id="PF05638">
    <property type="entry name" value="T6SS_HCP"/>
    <property type="match status" value="1"/>
</dbReference>
<sequence length="160" mass="17741">MAHPIYMTIKGKEQGDISAGCSTPESMGNKCQEAHLNEIMVLSYTHQMANVANIDRATHMPVVITKNIDKSSPLLAQALAQRESITCKIDFYRTTPNGTQEKFYSVEIQNAVIENLLVQTPHVTLDNDAEPVEQLAIRYGDISWTHHAAGTSGYSYWGES</sequence>
<dbReference type="OrthoDB" id="5674026at2"/>
<organism evidence="1 2">
    <name type="scientific">Pseudomonas caspiana</name>
    <dbReference type="NCBI Taxonomy" id="1451454"/>
    <lineage>
        <taxon>Bacteria</taxon>
        <taxon>Pseudomonadati</taxon>
        <taxon>Pseudomonadota</taxon>
        <taxon>Gammaproteobacteria</taxon>
        <taxon>Pseudomonadales</taxon>
        <taxon>Pseudomonadaceae</taxon>
        <taxon>Pseudomonas</taxon>
    </lineage>
</organism>
<keyword evidence="2" id="KW-1185">Reference proteome</keyword>
<dbReference type="NCBIfam" id="TIGR03344">
    <property type="entry name" value="VI_effect_Hcp1"/>
    <property type="match status" value="1"/>
</dbReference>
<gene>
    <name evidence="1" type="ORF">AUC60_15175</name>
</gene>
<dbReference type="InterPro" id="IPR036624">
    <property type="entry name" value="Hcp1-lik_sf"/>
</dbReference>